<comment type="subunit">
    <text evidence="10 11">Homooctamer. Dimer of tetramers.</text>
</comment>
<evidence type="ECO:0000256" key="1">
    <source>
        <dbReference type="ARBA" id="ARBA00001917"/>
    </source>
</evidence>
<dbReference type="NCBIfam" id="TIGR02151">
    <property type="entry name" value="IPP_isom_2"/>
    <property type="match status" value="1"/>
</dbReference>
<feature type="binding site" evidence="11">
    <location>
        <position position="125"/>
    </location>
    <ligand>
        <name>FMN</name>
        <dbReference type="ChEBI" id="CHEBI:58210"/>
    </ligand>
</feature>
<dbReference type="GO" id="GO:0005737">
    <property type="term" value="C:cytoplasm"/>
    <property type="evidence" value="ECO:0007669"/>
    <property type="project" value="UniProtKB-SubCell"/>
</dbReference>
<sequence length="341" mass="38549">MGGIFVERKQEHIENYLKSEYRGNNLFDCVYLEHTSLPEIDLNDIDLSMEFNGKKIDYPFMINAMTGGGDSCCDINEDLARLCKTFNIPMAVGSQKIALVESEAIESFELVRENLIKNENIVIGNLSARESLESVEKAIEMIDADMFGLHLNPIQELIMEEGDREFSGIKDNIKNIVENVDVPIIVKEVGYGMNKKTIYDLYDLGVRYIDIAGFGGTNFSEIEDNRRFDMEFSEFYCWGIPTAKILLDMQDKPDDLFLIASGGIKTAIDIVKALVIGADMTAMSGEVLSYLMHGGYEFAKEFLDSLIYKLKMLMVMLGARNISELKNVDYKIFGKLKEITE</sequence>
<comment type="caution">
    <text evidence="11">Lacks conserved residue(s) required for the propagation of feature annotation.</text>
</comment>
<evidence type="ECO:0000256" key="7">
    <source>
        <dbReference type="ARBA" id="ARBA00022857"/>
    </source>
</evidence>
<evidence type="ECO:0000256" key="5">
    <source>
        <dbReference type="ARBA" id="ARBA00022723"/>
    </source>
</evidence>
<feature type="binding site" evidence="11">
    <location>
        <begin position="8"/>
        <end position="9"/>
    </location>
    <ligand>
        <name>substrate</name>
    </ligand>
</feature>
<comment type="function">
    <text evidence="11">Involved in the biosynthesis of isoprenoids. Catalyzes the 1,3-allylic rearrangement of the homoallylic substrate isopentenyl (IPP) to its allylic isomer, dimethylallyl diphosphate (DMAPP).</text>
</comment>
<evidence type="ECO:0000256" key="8">
    <source>
        <dbReference type="ARBA" id="ARBA00023229"/>
    </source>
</evidence>
<dbReference type="eggNOG" id="COG1304">
    <property type="taxonomic scope" value="Bacteria"/>
</dbReference>
<dbReference type="PIRSF" id="PIRSF003314">
    <property type="entry name" value="IPP_isomerase"/>
    <property type="match status" value="1"/>
</dbReference>
<dbReference type="GO" id="GO:0070402">
    <property type="term" value="F:NADPH binding"/>
    <property type="evidence" value="ECO:0007669"/>
    <property type="project" value="UniProtKB-UniRule"/>
</dbReference>
<feature type="binding site" evidence="11">
    <location>
        <position position="217"/>
    </location>
    <ligand>
        <name>FMN</name>
        <dbReference type="ChEBI" id="CHEBI:58210"/>
    </ligand>
</feature>
<keyword evidence="7 11" id="KW-0521">NADP</keyword>
<dbReference type="PANTHER" id="PTHR43665:SF1">
    <property type="entry name" value="ISOPENTENYL-DIPHOSPHATE DELTA-ISOMERASE"/>
    <property type="match status" value="1"/>
</dbReference>
<feature type="binding site" evidence="11">
    <location>
        <begin position="284"/>
        <end position="285"/>
    </location>
    <ligand>
        <name>FMN</name>
        <dbReference type="ChEBI" id="CHEBI:58210"/>
    </ligand>
</feature>
<keyword evidence="9 11" id="KW-0413">Isomerase</keyword>
<evidence type="ECO:0000256" key="3">
    <source>
        <dbReference type="ARBA" id="ARBA00022630"/>
    </source>
</evidence>
<proteinExistence type="inferred from homology"/>
<feature type="domain" description="FMN-dependent dehydrogenase" evidence="12">
    <location>
        <begin position="171"/>
        <end position="327"/>
    </location>
</feature>
<dbReference type="GO" id="GO:0008299">
    <property type="term" value="P:isoprenoid biosynthetic process"/>
    <property type="evidence" value="ECO:0007669"/>
    <property type="project" value="UniProtKB-UniRule"/>
</dbReference>
<evidence type="ECO:0000256" key="4">
    <source>
        <dbReference type="ARBA" id="ARBA00022643"/>
    </source>
</evidence>
<feature type="binding site" evidence="11">
    <location>
        <position position="156"/>
    </location>
    <ligand>
        <name>Mg(2+)</name>
        <dbReference type="ChEBI" id="CHEBI:18420"/>
    </ligand>
</feature>
<comment type="subcellular location">
    <subcellularLocation>
        <location evidence="11">Cytoplasm</location>
    </subcellularLocation>
</comment>
<keyword evidence="5 11" id="KW-0479">Metal-binding</keyword>
<evidence type="ECO:0000256" key="2">
    <source>
        <dbReference type="ARBA" id="ARBA00022490"/>
    </source>
</evidence>
<feature type="binding site" evidence="11">
    <location>
        <position position="187"/>
    </location>
    <ligand>
        <name>FMN</name>
        <dbReference type="ChEBI" id="CHEBI:58210"/>
    </ligand>
</feature>
<dbReference type="GO" id="GO:0004452">
    <property type="term" value="F:isopentenyl-diphosphate delta-isomerase activity"/>
    <property type="evidence" value="ECO:0007669"/>
    <property type="project" value="UniProtKB-UniRule"/>
</dbReference>
<dbReference type="SUPFAM" id="SSF51395">
    <property type="entry name" value="FMN-linked oxidoreductases"/>
    <property type="match status" value="1"/>
</dbReference>
<feature type="binding site" evidence="11">
    <location>
        <position position="155"/>
    </location>
    <ligand>
        <name>substrate</name>
    </ligand>
</feature>
<evidence type="ECO:0000256" key="10">
    <source>
        <dbReference type="ARBA" id="ARBA00025810"/>
    </source>
</evidence>
<dbReference type="InterPro" id="IPR000262">
    <property type="entry name" value="FMN-dep_DH"/>
</dbReference>
<protein>
    <recommendedName>
        <fullName evidence="11">Isopentenyl-diphosphate delta-isomerase</fullName>
        <shortName evidence="11">IPP isomerase</shortName>
        <ecNumber evidence="11">5.3.3.2</ecNumber>
    </recommendedName>
    <alternativeName>
        <fullName evidence="11">Isopentenyl diphosphate:dimethylallyl diphosphate isomerase</fullName>
    </alternativeName>
    <alternativeName>
        <fullName evidence="11">Isopentenyl pyrophosphate isomerase</fullName>
    </alternativeName>
    <alternativeName>
        <fullName evidence="11">Type 2 isopentenyl diphosphate isomerase</fullName>
        <shortName evidence="11">IDI-2</shortName>
    </alternativeName>
</protein>
<comment type="catalytic activity">
    <reaction evidence="11">
        <text>isopentenyl diphosphate = dimethylallyl diphosphate</text>
        <dbReference type="Rhea" id="RHEA:23284"/>
        <dbReference type="ChEBI" id="CHEBI:57623"/>
        <dbReference type="ChEBI" id="CHEBI:128769"/>
        <dbReference type="EC" id="5.3.3.2"/>
    </reaction>
</comment>
<dbReference type="Proteomes" id="UP000004063">
    <property type="component" value="Chromosome"/>
</dbReference>
<dbReference type="PANTHER" id="PTHR43665">
    <property type="entry name" value="ISOPENTENYL-DIPHOSPHATE DELTA-ISOMERASE"/>
    <property type="match status" value="1"/>
</dbReference>
<comment type="caution">
    <text evidence="13">The sequence shown here is derived from an EMBL/GenBank/DDBJ whole genome shotgun (WGS) entry which is preliminary data.</text>
</comment>
<dbReference type="GO" id="GO:0000287">
    <property type="term" value="F:magnesium ion binding"/>
    <property type="evidence" value="ECO:0007669"/>
    <property type="project" value="UniProtKB-UniRule"/>
</dbReference>
<keyword evidence="3 11" id="KW-0285">Flavoprotein</keyword>
<dbReference type="InterPro" id="IPR013785">
    <property type="entry name" value="Aldolase_TIM"/>
</dbReference>
<feature type="binding site" evidence="11">
    <location>
        <begin position="64"/>
        <end position="66"/>
    </location>
    <ligand>
        <name>FMN</name>
        <dbReference type="ChEBI" id="CHEBI:58210"/>
    </ligand>
</feature>
<name>D6S770_FINMA</name>
<reference evidence="13" key="1">
    <citation type="submission" date="2010-05" db="EMBL/GenBank/DDBJ databases">
        <authorList>
            <person name="Muzny D."/>
            <person name="Qin X."/>
            <person name="Buhay C."/>
            <person name="Dugan-Rocha S."/>
            <person name="Ding Y."/>
            <person name="Chen G."/>
            <person name="Hawes A."/>
            <person name="Holder M."/>
            <person name="Jhangiani S."/>
            <person name="Johnson A."/>
            <person name="Khan Z."/>
            <person name="Li Z."/>
            <person name="Liu W."/>
            <person name="Liu X."/>
            <person name="Perez L."/>
            <person name="Shen H."/>
            <person name="Wang Q."/>
            <person name="Watt J."/>
            <person name="Xi L."/>
            <person name="Xin Y."/>
            <person name="Zhou J."/>
            <person name="Deng J."/>
            <person name="Jiang H."/>
            <person name="Liu Y."/>
            <person name="Qu J."/>
            <person name="Song X.-Z."/>
            <person name="Zhang L."/>
            <person name="Villasana D."/>
            <person name="Johnson A."/>
            <person name="Liu J."/>
            <person name="Liyanage D."/>
            <person name="Lorensuhewa L."/>
            <person name="Robinson T."/>
            <person name="Song A."/>
            <person name="Song B.-B."/>
            <person name="Dinh H."/>
            <person name="Thornton R."/>
            <person name="Coyle M."/>
            <person name="Francisco L."/>
            <person name="Jackson L."/>
            <person name="Javaid M."/>
            <person name="Korchina V."/>
            <person name="Kovar C."/>
            <person name="Mata R."/>
            <person name="Mathew T."/>
            <person name="Ngo R."/>
            <person name="Nguyen L."/>
            <person name="Nguyen N."/>
            <person name="Okwuonu G."/>
            <person name="Ongeri F."/>
            <person name="Pham C."/>
            <person name="Simmons D."/>
            <person name="Wilczek-Boney K."/>
            <person name="Hale W."/>
            <person name="Jakkamsetti A."/>
            <person name="Pham P."/>
            <person name="Ruth R."/>
            <person name="San Lucas F."/>
            <person name="Warren J."/>
            <person name="Zhang J."/>
            <person name="Zhao Z."/>
            <person name="Zhou C."/>
            <person name="Zhu D."/>
            <person name="Lee S."/>
            <person name="Bess C."/>
            <person name="Blankenburg K."/>
            <person name="Forbes L."/>
            <person name="Fu Q."/>
            <person name="Gubbala S."/>
            <person name="Hirani K."/>
            <person name="Jayaseelan J.C."/>
            <person name="Lara F."/>
            <person name="Munidasa M."/>
            <person name="Palculict T."/>
            <person name="Patil S."/>
            <person name="Pu L.-L."/>
            <person name="Saada N."/>
            <person name="Tang L."/>
            <person name="Weissenberger G."/>
            <person name="Zhu Y."/>
            <person name="Hemphill L."/>
            <person name="Shang Y."/>
            <person name="Youmans B."/>
            <person name="Ayvaz T."/>
            <person name="Ross M."/>
            <person name="Santibanez J."/>
            <person name="Aqrawi P."/>
            <person name="Gross S."/>
            <person name="Joshi V."/>
            <person name="Fowler G."/>
            <person name="Nazareth L."/>
            <person name="Reid J."/>
            <person name="Worley K."/>
            <person name="Petrosino J."/>
            <person name="Highlander S."/>
            <person name="Gibbs R."/>
        </authorList>
    </citation>
    <scope>NUCLEOTIDE SEQUENCE [LARGE SCALE GENOMIC DNA]</scope>
    <source>
        <strain evidence="13">ATCC 53516</strain>
    </source>
</reference>
<dbReference type="EMBL" id="ACHM02000001">
    <property type="protein sequence ID" value="EFH93924.1"/>
    <property type="molecule type" value="Genomic_DNA"/>
</dbReference>
<evidence type="ECO:0000313" key="13">
    <source>
        <dbReference type="EMBL" id="EFH93924.1"/>
    </source>
</evidence>
<evidence type="ECO:0000259" key="12">
    <source>
        <dbReference type="Pfam" id="PF01070"/>
    </source>
</evidence>
<dbReference type="STRING" id="525282.HMPREF0391_10292"/>
<keyword evidence="6 11" id="KW-0460">Magnesium</keyword>
<keyword evidence="4 11" id="KW-0288">FMN</keyword>
<dbReference type="HOGENOM" id="CLU_065515_0_0_9"/>
<comment type="similarity">
    <text evidence="11">Belongs to the IPP isomerase type 2 family.</text>
</comment>
<gene>
    <name evidence="11 13" type="primary">fni</name>
    <name evidence="13" type="ORF">HMPREF0391_10292</name>
</gene>
<accession>D6S770</accession>
<keyword evidence="2 11" id="KW-0963">Cytoplasm</keyword>
<dbReference type="GO" id="GO:0016491">
    <property type="term" value="F:oxidoreductase activity"/>
    <property type="evidence" value="ECO:0007669"/>
    <property type="project" value="InterPro"/>
</dbReference>
<feature type="binding site" evidence="11">
    <location>
        <begin position="94"/>
        <end position="96"/>
    </location>
    <ligand>
        <name>substrate</name>
    </ligand>
</feature>
<evidence type="ECO:0000256" key="9">
    <source>
        <dbReference type="ARBA" id="ARBA00023235"/>
    </source>
</evidence>
<dbReference type="InterPro" id="IPR011179">
    <property type="entry name" value="IPdP_isomerase"/>
</dbReference>
<dbReference type="EC" id="5.3.3.2" evidence="11"/>
<comment type="cofactor">
    <cofactor evidence="11">
        <name>Mg(2+)</name>
        <dbReference type="ChEBI" id="CHEBI:18420"/>
    </cofactor>
</comment>
<comment type="cofactor">
    <cofactor evidence="11">
        <name>NADPH</name>
        <dbReference type="ChEBI" id="CHEBI:57783"/>
    </cofactor>
</comment>
<dbReference type="AlphaFoldDB" id="D6S770"/>
<dbReference type="HAMAP" id="MF_00354">
    <property type="entry name" value="Idi_2"/>
    <property type="match status" value="1"/>
</dbReference>
<comment type="cofactor">
    <cofactor evidence="1 11">
        <name>FMN</name>
        <dbReference type="ChEBI" id="CHEBI:58210"/>
    </cofactor>
</comment>
<dbReference type="Gene3D" id="3.20.20.70">
    <property type="entry name" value="Aldolase class I"/>
    <property type="match status" value="1"/>
</dbReference>
<dbReference type="CDD" id="cd02811">
    <property type="entry name" value="IDI-2_FMN"/>
    <property type="match status" value="1"/>
</dbReference>
<keyword evidence="8 11" id="KW-0414">Isoprene biosynthesis</keyword>
<evidence type="ECO:0000256" key="11">
    <source>
        <dbReference type="HAMAP-Rule" id="MF_00354"/>
    </source>
</evidence>
<dbReference type="GO" id="GO:0010181">
    <property type="term" value="F:FMN binding"/>
    <property type="evidence" value="ECO:0007669"/>
    <property type="project" value="UniProtKB-UniRule"/>
</dbReference>
<feature type="binding site" evidence="11">
    <location>
        <begin position="263"/>
        <end position="265"/>
    </location>
    <ligand>
        <name>FMN</name>
        <dbReference type="ChEBI" id="CHEBI:58210"/>
    </ligand>
</feature>
<organism evidence="13">
    <name type="scientific">Finegoldia magna ATCC 53516</name>
    <dbReference type="NCBI Taxonomy" id="525282"/>
    <lineage>
        <taxon>Bacteria</taxon>
        <taxon>Bacillati</taxon>
        <taxon>Bacillota</taxon>
        <taxon>Tissierellia</taxon>
        <taxon>Tissierellales</taxon>
        <taxon>Peptoniphilaceae</taxon>
        <taxon>Finegoldia</taxon>
    </lineage>
</organism>
<evidence type="ECO:0000256" key="6">
    <source>
        <dbReference type="ARBA" id="ARBA00022842"/>
    </source>
</evidence>
<dbReference type="Pfam" id="PF01070">
    <property type="entry name" value="FMN_dh"/>
    <property type="match status" value="1"/>
</dbReference>
<feature type="binding site" evidence="11">
    <location>
        <position position="94"/>
    </location>
    <ligand>
        <name>FMN</name>
        <dbReference type="ChEBI" id="CHEBI:58210"/>
    </ligand>
</feature>